<dbReference type="AlphaFoldDB" id="A0ABD3HNS1"/>
<proteinExistence type="predicted"/>
<comment type="caution">
    <text evidence="1">The sequence shown here is derived from an EMBL/GenBank/DDBJ whole genome shotgun (WGS) entry which is preliminary data.</text>
</comment>
<protein>
    <submittedName>
        <fullName evidence="1">Uncharacterized protein</fullName>
    </submittedName>
</protein>
<evidence type="ECO:0000313" key="2">
    <source>
        <dbReference type="Proteomes" id="UP001633002"/>
    </source>
</evidence>
<sequence length="69" mass="7287">MPATLDEDRATEPLPNVHFRSWQCSYSASLAAAIAQCCSPASNSTREVFPGFGRTKPGEGAQASVSLKS</sequence>
<organism evidence="1 2">
    <name type="scientific">Riccia sorocarpa</name>
    <dbReference type="NCBI Taxonomy" id="122646"/>
    <lineage>
        <taxon>Eukaryota</taxon>
        <taxon>Viridiplantae</taxon>
        <taxon>Streptophyta</taxon>
        <taxon>Embryophyta</taxon>
        <taxon>Marchantiophyta</taxon>
        <taxon>Marchantiopsida</taxon>
        <taxon>Marchantiidae</taxon>
        <taxon>Marchantiales</taxon>
        <taxon>Ricciaceae</taxon>
        <taxon>Riccia</taxon>
    </lineage>
</organism>
<reference evidence="1 2" key="1">
    <citation type="submission" date="2024-09" db="EMBL/GenBank/DDBJ databases">
        <title>Chromosome-scale assembly of Riccia sorocarpa.</title>
        <authorList>
            <person name="Paukszto L."/>
        </authorList>
    </citation>
    <scope>NUCLEOTIDE SEQUENCE [LARGE SCALE GENOMIC DNA]</scope>
    <source>
        <strain evidence="1">LP-2024</strain>
        <tissue evidence="1">Aerial parts of the thallus</tissue>
    </source>
</reference>
<gene>
    <name evidence="1" type="ORF">R1sor_005673</name>
</gene>
<dbReference type="Proteomes" id="UP001633002">
    <property type="component" value="Unassembled WGS sequence"/>
</dbReference>
<name>A0ABD3HNS1_9MARC</name>
<accession>A0ABD3HNS1</accession>
<keyword evidence="2" id="KW-1185">Reference proteome</keyword>
<evidence type="ECO:0000313" key="1">
    <source>
        <dbReference type="EMBL" id="KAL3692022.1"/>
    </source>
</evidence>
<dbReference type="EMBL" id="JBJQOH010000003">
    <property type="protein sequence ID" value="KAL3692022.1"/>
    <property type="molecule type" value="Genomic_DNA"/>
</dbReference>